<sequence>MLSPYSNYSKNNRSCVLNTATGYYTECLTYNTKCDFVVFKATFVCIYRYYKGALNS</sequence>
<gene>
    <name evidence="1" type="ORF">K432DRAFT_412025</name>
</gene>
<accession>A0A8E2J7R6</accession>
<evidence type="ECO:0000313" key="1">
    <source>
        <dbReference type="EMBL" id="OCK72695.1"/>
    </source>
</evidence>
<proteinExistence type="predicted"/>
<dbReference type="Proteomes" id="UP000250266">
    <property type="component" value="Unassembled WGS sequence"/>
</dbReference>
<evidence type="ECO:0000313" key="2">
    <source>
        <dbReference type="Proteomes" id="UP000250266"/>
    </source>
</evidence>
<name>A0A8E2J7R6_9PEZI</name>
<protein>
    <submittedName>
        <fullName evidence="1">Uncharacterized protein</fullName>
    </submittedName>
</protein>
<dbReference type="EMBL" id="KV747257">
    <property type="protein sequence ID" value="OCK72695.1"/>
    <property type="molecule type" value="Genomic_DNA"/>
</dbReference>
<dbReference type="AlphaFoldDB" id="A0A8E2J7R6"/>
<organism evidence="1 2">
    <name type="scientific">Lepidopterella palustris CBS 459.81</name>
    <dbReference type="NCBI Taxonomy" id="1314670"/>
    <lineage>
        <taxon>Eukaryota</taxon>
        <taxon>Fungi</taxon>
        <taxon>Dikarya</taxon>
        <taxon>Ascomycota</taxon>
        <taxon>Pezizomycotina</taxon>
        <taxon>Dothideomycetes</taxon>
        <taxon>Pleosporomycetidae</taxon>
        <taxon>Mytilinidiales</taxon>
        <taxon>Argynnaceae</taxon>
        <taxon>Lepidopterella</taxon>
    </lineage>
</organism>
<keyword evidence="2" id="KW-1185">Reference proteome</keyword>
<reference evidence="1 2" key="1">
    <citation type="journal article" date="2016" name="Nat. Commun.">
        <title>Ectomycorrhizal ecology is imprinted in the genome of the dominant symbiotic fungus Cenococcum geophilum.</title>
        <authorList>
            <consortium name="DOE Joint Genome Institute"/>
            <person name="Peter M."/>
            <person name="Kohler A."/>
            <person name="Ohm R.A."/>
            <person name="Kuo A."/>
            <person name="Krutzmann J."/>
            <person name="Morin E."/>
            <person name="Arend M."/>
            <person name="Barry K.W."/>
            <person name="Binder M."/>
            <person name="Choi C."/>
            <person name="Clum A."/>
            <person name="Copeland A."/>
            <person name="Grisel N."/>
            <person name="Haridas S."/>
            <person name="Kipfer T."/>
            <person name="LaButti K."/>
            <person name="Lindquist E."/>
            <person name="Lipzen A."/>
            <person name="Maire R."/>
            <person name="Meier B."/>
            <person name="Mihaltcheva S."/>
            <person name="Molinier V."/>
            <person name="Murat C."/>
            <person name="Poggeler S."/>
            <person name="Quandt C.A."/>
            <person name="Sperisen C."/>
            <person name="Tritt A."/>
            <person name="Tisserant E."/>
            <person name="Crous P.W."/>
            <person name="Henrissat B."/>
            <person name="Nehls U."/>
            <person name="Egli S."/>
            <person name="Spatafora J.W."/>
            <person name="Grigoriev I.V."/>
            <person name="Martin F.M."/>
        </authorList>
    </citation>
    <scope>NUCLEOTIDE SEQUENCE [LARGE SCALE GENOMIC DNA]</scope>
    <source>
        <strain evidence="1 2">CBS 459.81</strain>
    </source>
</reference>